<feature type="transmembrane region" description="Helical" evidence="11">
    <location>
        <begin position="378"/>
        <end position="397"/>
    </location>
</feature>
<dbReference type="Gene3D" id="1.20.58.390">
    <property type="entry name" value="Neurotransmitter-gated ion-channel transmembrane domain"/>
    <property type="match status" value="1"/>
</dbReference>
<evidence type="ECO:0000256" key="8">
    <source>
        <dbReference type="ARBA" id="ARBA00023065"/>
    </source>
</evidence>
<keyword evidence="4" id="KW-1003">Cell membrane</keyword>
<evidence type="ECO:0000256" key="1">
    <source>
        <dbReference type="ARBA" id="ARBA00004141"/>
    </source>
</evidence>
<feature type="transmembrane region" description="Helical" evidence="11">
    <location>
        <begin position="212"/>
        <end position="232"/>
    </location>
</feature>
<evidence type="ECO:0000256" key="4">
    <source>
        <dbReference type="ARBA" id="ARBA00022475"/>
    </source>
</evidence>
<proteinExistence type="inferred from homology"/>
<dbReference type="PANTHER" id="PTHR18945">
    <property type="entry name" value="NEUROTRANSMITTER GATED ION CHANNEL"/>
    <property type="match status" value="1"/>
</dbReference>
<keyword evidence="5 11" id="KW-0812">Transmembrane</keyword>
<keyword evidence="3 11" id="KW-0813">Transport</keyword>
<evidence type="ECO:0000256" key="3">
    <source>
        <dbReference type="ARBA" id="ARBA00022448"/>
    </source>
</evidence>
<dbReference type="FunFam" id="1.20.58.390:FF:000098">
    <property type="entry name" value="Predicted protein"/>
    <property type="match status" value="1"/>
</dbReference>
<dbReference type="InterPro" id="IPR036719">
    <property type="entry name" value="Neuro-gated_channel_TM_sf"/>
</dbReference>
<evidence type="ECO:0000256" key="7">
    <source>
        <dbReference type="ARBA" id="ARBA00022989"/>
    </source>
</evidence>
<feature type="non-terminal residue" evidence="12">
    <location>
        <position position="1"/>
    </location>
</feature>
<dbReference type="InterPro" id="IPR006028">
    <property type="entry name" value="GABAA/Glycine_rcpt"/>
</dbReference>
<comment type="caution">
    <text evidence="12">The sequence shown here is derived from an EMBL/GenBank/DDBJ whole genome shotgun (WGS) entry which is preliminary data.</text>
</comment>
<dbReference type="InterPro" id="IPR006029">
    <property type="entry name" value="Neurotrans-gated_channel_TM"/>
</dbReference>
<dbReference type="InterPro" id="IPR036734">
    <property type="entry name" value="Neur_chan_lig-bd_sf"/>
</dbReference>
<keyword evidence="13" id="KW-1185">Reference proteome</keyword>
<dbReference type="PROSITE" id="PS00236">
    <property type="entry name" value="NEUROTR_ION_CHANNEL"/>
    <property type="match status" value="1"/>
</dbReference>
<dbReference type="InterPro" id="IPR006202">
    <property type="entry name" value="Neur_chan_lig-bd"/>
</dbReference>
<evidence type="ECO:0000313" key="13">
    <source>
        <dbReference type="Proteomes" id="UP001152795"/>
    </source>
</evidence>
<dbReference type="InterPro" id="IPR006201">
    <property type="entry name" value="Neur_channel"/>
</dbReference>
<keyword evidence="9 11" id="KW-0472">Membrane</keyword>
<gene>
    <name evidence="12" type="ORF">PACLA_8A030001</name>
</gene>
<protein>
    <submittedName>
        <fullName evidence="12">Gamma-aminobutyric acid receptor subunit beta-like</fullName>
    </submittedName>
</protein>
<dbReference type="PRINTS" id="PR00253">
    <property type="entry name" value="GABAARECEPTR"/>
</dbReference>
<name>A0A7D9D7Z6_PARCT</name>
<evidence type="ECO:0000256" key="10">
    <source>
        <dbReference type="ARBA" id="ARBA00023303"/>
    </source>
</evidence>
<dbReference type="CDD" id="cd19049">
    <property type="entry name" value="LGIC_TM_anion"/>
    <property type="match status" value="1"/>
</dbReference>
<dbReference type="Gene3D" id="2.70.170.10">
    <property type="entry name" value="Neurotransmitter-gated ion-channel ligand-binding domain"/>
    <property type="match status" value="1"/>
</dbReference>
<dbReference type="PRINTS" id="PR00252">
    <property type="entry name" value="NRIONCHANNEL"/>
</dbReference>
<evidence type="ECO:0000313" key="12">
    <source>
        <dbReference type="EMBL" id="CAB3978997.1"/>
    </source>
</evidence>
<dbReference type="Pfam" id="PF02932">
    <property type="entry name" value="Neur_chan_memb"/>
    <property type="match status" value="1"/>
</dbReference>
<comment type="subcellular location">
    <subcellularLocation>
        <location evidence="2">Cell membrane</location>
    </subcellularLocation>
    <subcellularLocation>
        <location evidence="1">Membrane</location>
        <topology evidence="1">Multi-pass membrane protein</topology>
    </subcellularLocation>
</comment>
<dbReference type="AlphaFoldDB" id="A0A7D9D7Z6"/>
<evidence type="ECO:0000256" key="5">
    <source>
        <dbReference type="ARBA" id="ARBA00022692"/>
    </source>
</evidence>
<sequence length="402" mass="46958">MFPEDVLIIAFGEIKEATMEYVVDFYLGQFWRDHRFAFGINKNYTMGDEFVNEIWTPDTFVINAVQTRVHKLIKQNQKIFMNLTDGFTMHTSRVTSSCKLNLRNYPKDTQECSLPFESYTYEEFELIYKWRTNKTIFIFDGEMAQFTITKTERHLKHPKYHSPQFSGLTVTFTFQRRWIYYVYQVYVPCICITVLSWIGFWIDHKAVPARTGLGITTVLTMVYMLASVNNNLPRVTYLKSIDNFVLVCFGFIFLTSLEYVVAIRFSQSRRASNDRKNQNRLSDNLSEDEKPPLTIQVNQSGKLISFQEKPPPRYECNGHASLNGQNRPKLTRADSARSSSLLYSHVVKPRGQTKLPSSLRNRASPIHKIVTHDNVIDMISRVLFPVAFIIFNVIYWIDFLEK</sequence>
<evidence type="ECO:0000256" key="9">
    <source>
        <dbReference type="ARBA" id="ARBA00023136"/>
    </source>
</evidence>
<dbReference type="OrthoDB" id="8890589at2759"/>
<dbReference type="Proteomes" id="UP001152795">
    <property type="component" value="Unassembled WGS sequence"/>
</dbReference>
<keyword evidence="8 11" id="KW-0406">Ion transport</keyword>
<dbReference type="Pfam" id="PF02931">
    <property type="entry name" value="Neur_chan_LBD"/>
    <property type="match status" value="1"/>
</dbReference>
<dbReference type="GO" id="GO:0004888">
    <property type="term" value="F:transmembrane signaling receptor activity"/>
    <property type="evidence" value="ECO:0007669"/>
    <property type="project" value="InterPro"/>
</dbReference>
<dbReference type="GO" id="GO:0005230">
    <property type="term" value="F:extracellular ligand-gated monoatomic ion channel activity"/>
    <property type="evidence" value="ECO:0007669"/>
    <property type="project" value="InterPro"/>
</dbReference>
<keyword evidence="12" id="KW-0675">Receptor</keyword>
<dbReference type="GO" id="GO:0005886">
    <property type="term" value="C:plasma membrane"/>
    <property type="evidence" value="ECO:0007669"/>
    <property type="project" value="UniProtKB-SubCell"/>
</dbReference>
<keyword evidence="7 11" id="KW-1133">Transmembrane helix</keyword>
<accession>A0A7D9D7Z6</accession>
<dbReference type="SUPFAM" id="SSF90112">
    <property type="entry name" value="Neurotransmitter-gated ion-channel transmembrane pore"/>
    <property type="match status" value="1"/>
</dbReference>
<feature type="transmembrane region" description="Helical" evidence="11">
    <location>
        <begin position="178"/>
        <end position="200"/>
    </location>
</feature>
<evidence type="ECO:0000256" key="2">
    <source>
        <dbReference type="ARBA" id="ARBA00004236"/>
    </source>
</evidence>
<dbReference type="FunFam" id="2.70.170.10:FF:000045">
    <property type="entry name" value="Predicted protein"/>
    <property type="match status" value="1"/>
</dbReference>
<evidence type="ECO:0000256" key="6">
    <source>
        <dbReference type="ARBA" id="ARBA00022729"/>
    </source>
</evidence>
<keyword evidence="6" id="KW-0732">Signal</keyword>
<keyword evidence="10 11" id="KW-0407">Ion channel</keyword>
<dbReference type="InterPro" id="IPR018000">
    <property type="entry name" value="Neurotransmitter_ion_chnl_CS"/>
</dbReference>
<dbReference type="SUPFAM" id="SSF63712">
    <property type="entry name" value="Nicotinic receptor ligand binding domain-like"/>
    <property type="match status" value="1"/>
</dbReference>
<dbReference type="EMBL" id="CACRXK020000159">
    <property type="protein sequence ID" value="CAB3978997.1"/>
    <property type="molecule type" value="Genomic_DNA"/>
</dbReference>
<dbReference type="InterPro" id="IPR038050">
    <property type="entry name" value="Neuro_actylchol_rec"/>
</dbReference>
<organism evidence="12 13">
    <name type="scientific">Paramuricea clavata</name>
    <name type="common">Red gorgonian</name>
    <name type="synonym">Violescent sea-whip</name>
    <dbReference type="NCBI Taxonomy" id="317549"/>
    <lineage>
        <taxon>Eukaryota</taxon>
        <taxon>Metazoa</taxon>
        <taxon>Cnidaria</taxon>
        <taxon>Anthozoa</taxon>
        <taxon>Octocorallia</taxon>
        <taxon>Malacalcyonacea</taxon>
        <taxon>Plexauridae</taxon>
        <taxon>Paramuricea</taxon>
    </lineage>
</organism>
<feature type="transmembrane region" description="Helical" evidence="11">
    <location>
        <begin position="244"/>
        <end position="266"/>
    </location>
</feature>
<comment type="similarity">
    <text evidence="11">Belongs to the ligand-gated ion channel (TC 1.A.9) family.</text>
</comment>
<evidence type="ECO:0000256" key="11">
    <source>
        <dbReference type="RuleBase" id="RU000687"/>
    </source>
</evidence>
<reference evidence="12" key="1">
    <citation type="submission" date="2020-04" db="EMBL/GenBank/DDBJ databases">
        <authorList>
            <person name="Alioto T."/>
            <person name="Alioto T."/>
            <person name="Gomez Garrido J."/>
        </authorList>
    </citation>
    <scope>NUCLEOTIDE SEQUENCE</scope>
    <source>
        <strain evidence="12">A484AB</strain>
    </source>
</reference>